<dbReference type="AlphaFoldDB" id="A0A177ABN7"/>
<dbReference type="Proteomes" id="UP000077154">
    <property type="component" value="Unassembled WGS sequence"/>
</dbReference>
<dbReference type="RefSeq" id="XP_024324801.1">
    <property type="nucleotide sequence ID" value="XM_024467524.1"/>
</dbReference>
<protein>
    <submittedName>
        <fullName evidence="1">Uncharacterized protein</fullName>
    </submittedName>
</protein>
<accession>A0A177ABN7</accession>
<evidence type="ECO:0000313" key="1">
    <source>
        <dbReference type="EMBL" id="OAF59518.1"/>
    </source>
</evidence>
<gene>
    <name evidence="1" type="ORF">VC83_03886</name>
</gene>
<dbReference type="EMBL" id="KV441393">
    <property type="protein sequence ID" value="OAF59518.1"/>
    <property type="molecule type" value="Genomic_DNA"/>
</dbReference>
<organism evidence="1">
    <name type="scientific">Pseudogymnoascus destructans</name>
    <dbReference type="NCBI Taxonomy" id="655981"/>
    <lineage>
        <taxon>Eukaryota</taxon>
        <taxon>Fungi</taxon>
        <taxon>Dikarya</taxon>
        <taxon>Ascomycota</taxon>
        <taxon>Pezizomycotina</taxon>
        <taxon>Leotiomycetes</taxon>
        <taxon>Thelebolales</taxon>
        <taxon>Thelebolaceae</taxon>
        <taxon>Pseudogymnoascus</taxon>
    </lineage>
</organism>
<name>A0A177ABN7_9PEZI</name>
<proteinExistence type="predicted"/>
<sequence>MAHSMRMLETNGTSGRQAQSEYGVVAVIPSCRTVEVLAESDMGKRAALLVPGRRRSQFPSGIILSCSYIRRIYALLAGAMSRNRLLEKYYRMQNEWMEPLEQ</sequence>
<dbReference type="GeneID" id="36286959"/>
<reference evidence="1" key="1">
    <citation type="submission" date="2016-03" db="EMBL/GenBank/DDBJ databases">
        <title>Updated assembly of Pseudogymnoascus destructans, the fungus causing white-nose syndrome of bats.</title>
        <authorList>
            <person name="Palmer J.M."/>
            <person name="Drees K.P."/>
            <person name="Foster J.T."/>
            <person name="Lindner D.L."/>
        </authorList>
    </citation>
    <scope>NUCLEOTIDE SEQUENCE [LARGE SCALE GENOMIC DNA]</scope>
    <source>
        <strain evidence="1">20631-21</strain>
    </source>
</reference>